<evidence type="ECO:0000256" key="4">
    <source>
        <dbReference type="SAM" id="MobiDB-lite"/>
    </source>
</evidence>
<dbReference type="Gene3D" id="1.10.30.10">
    <property type="entry name" value="High mobility group box domain"/>
    <property type="match status" value="1"/>
</dbReference>
<dbReference type="OrthoDB" id="6247875at2759"/>
<proteinExistence type="predicted"/>
<gene>
    <name evidence="6" type="primary">sox17a-b</name>
    <name evidence="6" type="ORF">A0J61_07989</name>
</gene>
<name>A0A1C7N4A7_9FUNG</name>
<protein>
    <submittedName>
        <fullName evidence="6">Transcription factor Sox-17-alpha-B</fullName>
    </submittedName>
</protein>
<keyword evidence="1 3" id="KW-0238">DNA-binding</keyword>
<dbReference type="Pfam" id="PF00505">
    <property type="entry name" value="HMG_box"/>
    <property type="match status" value="1"/>
</dbReference>
<dbReference type="GO" id="GO:0001228">
    <property type="term" value="F:DNA-binding transcription activator activity, RNA polymerase II-specific"/>
    <property type="evidence" value="ECO:0007669"/>
    <property type="project" value="TreeGrafter"/>
</dbReference>
<feature type="DNA-binding region" description="HMG box" evidence="3">
    <location>
        <begin position="25"/>
        <end position="93"/>
    </location>
</feature>
<dbReference type="GO" id="GO:0005634">
    <property type="term" value="C:nucleus"/>
    <property type="evidence" value="ECO:0007669"/>
    <property type="project" value="UniProtKB-UniRule"/>
</dbReference>
<dbReference type="InterPro" id="IPR036910">
    <property type="entry name" value="HMG_box_dom_sf"/>
</dbReference>
<dbReference type="GO" id="GO:0000978">
    <property type="term" value="F:RNA polymerase II cis-regulatory region sequence-specific DNA binding"/>
    <property type="evidence" value="ECO:0007669"/>
    <property type="project" value="TreeGrafter"/>
</dbReference>
<dbReference type="AlphaFoldDB" id="A0A1C7N4A7"/>
<organism evidence="6 7">
    <name type="scientific">Choanephora cucurbitarum</name>
    <dbReference type="NCBI Taxonomy" id="101091"/>
    <lineage>
        <taxon>Eukaryota</taxon>
        <taxon>Fungi</taxon>
        <taxon>Fungi incertae sedis</taxon>
        <taxon>Mucoromycota</taxon>
        <taxon>Mucoromycotina</taxon>
        <taxon>Mucoromycetes</taxon>
        <taxon>Mucorales</taxon>
        <taxon>Mucorineae</taxon>
        <taxon>Choanephoraceae</taxon>
        <taxon>Choanephoroideae</taxon>
        <taxon>Choanephora</taxon>
    </lineage>
</organism>
<dbReference type="InParanoid" id="A0A1C7N4A7"/>
<dbReference type="InterPro" id="IPR050140">
    <property type="entry name" value="SRY-related_HMG-box_TF-like"/>
</dbReference>
<dbReference type="GO" id="GO:0030154">
    <property type="term" value="P:cell differentiation"/>
    <property type="evidence" value="ECO:0007669"/>
    <property type="project" value="TreeGrafter"/>
</dbReference>
<dbReference type="EMBL" id="LUGH01000577">
    <property type="protein sequence ID" value="OBZ83962.1"/>
    <property type="molecule type" value="Genomic_DNA"/>
</dbReference>
<feature type="domain" description="HMG box" evidence="5">
    <location>
        <begin position="25"/>
        <end position="93"/>
    </location>
</feature>
<reference evidence="6 7" key="1">
    <citation type="submission" date="2016-03" db="EMBL/GenBank/DDBJ databases">
        <title>Choanephora cucurbitarum.</title>
        <authorList>
            <person name="Min B."/>
            <person name="Park H."/>
            <person name="Park J.-H."/>
            <person name="Shin H.-D."/>
            <person name="Choi I.-G."/>
        </authorList>
    </citation>
    <scope>NUCLEOTIDE SEQUENCE [LARGE SCALE GENOMIC DNA]</scope>
    <source>
        <strain evidence="6 7">KUS-F28377</strain>
    </source>
</reference>
<accession>A0A1C7N4A7</accession>
<evidence type="ECO:0000313" key="6">
    <source>
        <dbReference type="EMBL" id="OBZ83962.1"/>
    </source>
</evidence>
<sequence length="308" mass="35421">MDNIIRPALFEPLPPFTPTKKQNKIPRPLNSFMIFRLQSQKEIVRQCPGANHRDISKIISKWWKELSAKEKQSYKDQADRLKVEHRQMYPDYKFSPRKRTTKPRAYRKRASHEFSARDHDNKQNLYALYQSKPLTMQQDSRHSITYLVDQKEDRASPSLDQPIVVRSSPIHTTPYDTQLLCPPYYASSPASTVYPSVLSQSGSPVNSYDLNASMTTETTQKETCGNYNSYLDHSTAYPNYYSFNGDNYSLLPCYISLLPHPSSSSTPFPRYVRTNPSGNINYYSLGVSEGPQIHTPPTVLTQPFLYSL</sequence>
<comment type="caution">
    <text evidence="6">The sequence shown here is derived from an EMBL/GenBank/DDBJ whole genome shotgun (WGS) entry which is preliminary data.</text>
</comment>
<dbReference type="SUPFAM" id="SSF47095">
    <property type="entry name" value="HMG-box"/>
    <property type="match status" value="1"/>
</dbReference>
<dbReference type="Proteomes" id="UP000093000">
    <property type="component" value="Unassembled WGS sequence"/>
</dbReference>
<feature type="region of interest" description="Disordered" evidence="4">
    <location>
        <begin position="94"/>
        <end position="115"/>
    </location>
</feature>
<dbReference type="PANTHER" id="PTHR10270:SF161">
    <property type="entry name" value="SEX-DETERMINING REGION Y PROTEIN"/>
    <property type="match status" value="1"/>
</dbReference>
<dbReference type="STRING" id="101091.A0A1C7N4A7"/>
<keyword evidence="2" id="KW-0804">Transcription</keyword>
<evidence type="ECO:0000256" key="2">
    <source>
        <dbReference type="ARBA" id="ARBA00023163"/>
    </source>
</evidence>
<feature type="compositionally biased region" description="Basic residues" evidence="4">
    <location>
        <begin position="95"/>
        <end position="110"/>
    </location>
</feature>
<keyword evidence="7" id="KW-1185">Reference proteome</keyword>
<dbReference type="CDD" id="cd01389">
    <property type="entry name" value="HMG-box_ROX1-like"/>
    <property type="match status" value="1"/>
</dbReference>
<evidence type="ECO:0000259" key="5">
    <source>
        <dbReference type="PROSITE" id="PS50118"/>
    </source>
</evidence>
<evidence type="ECO:0000256" key="1">
    <source>
        <dbReference type="ARBA" id="ARBA00023125"/>
    </source>
</evidence>
<dbReference type="PANTHER" id="PTHR10270">
    <property type="entry name" value="SOX TRANSCRIPTION FACTOR"/>
    <property type="match status" value="1"/>
</dbReference>
<dbReference type="SMART" id="SM00398">
    <property type="entry name" value="HMG"/>
    <property type="match status" value="1"/>
</dbReference>
<evidence type="ECO:0000313" key="7">
    <source>
        <dbReference type="Proteomes" id="UP000093000"/>
    </source>
</evidence>
<dbReference type="InterPro" id="IPR009071">
    <property type="entry name" value="HMG_box_dom"/>
</dbReference>
<evidence type="ECO:0000256" key="3">
    <source>
        <dbReference type="PROSITE-ProRule" id="PRU00267"/>
    </source>
</evidence>
<dbReference type="PROSITE" id="PS50118">
    <property type="entry name" value="HMG_BOX_2"/>
    <property type="match status" value="1"/>
</dbReference>
<keyword evidence="3" id="KW-0539">Nucleus</keyword>